<gene>
    <name evidence="1" type="ORF">EAH73_18280</name>
</gene>
<dbReference type="Pfam" id="PF11751">
    <property type="entry name" value="PorP_SprF"/>
    <property type="match status" value="1"/>
</dbReference>
<dbReference type="InterPro" id="IPR019861">
    <property type="entry name" value="PorP/SprF_Bacteroidetes"/>
</dbReference>
<protein>
    <submittedName>
        <fullName evidence="1">Type IX secretion system membrane protein PorP/SprF</fullName>
    </submittedName>
</protein>
<keyword evidence="2" id="KW-1185">Reference proteome</keyword>
<accession>A0A502GMJ3</accession>
<sequence>MAGRTKTGPNCVLPALMLCSLPLRGAPARWLGRGAALLLAVGLAAPAAQAQDVYFSQPFATRLHANPAFTGLLDDYSVTLAYRNQLPTLAGSFVTTQAAADWRPDKPGQHHAFGLLVDQDRAGAVGYTRFQAGALYAYHTRLTRQVALSGGLRASYGRQRVSYGNFTFGDQISADGQITGPSAEAIDFAPTNYLSVGTGVVLYSDQAWLSIAGQHLNQPSLGFRGQSQLPLLLNVSGGYKFFAVKPGPGRADRELSYTPVAAYSRQGGSQRVEAGLYFTASPVTLGAVYRNLFGNTGVGPQHVLAVVAGVQTGGLRLGYSYDVGLSSLSANLGGAHEITLAIRAFDKLENAYQRLRRRNYPIAPCPAF</sequence>
<dbReference type="Proteomes" id="UP000317646">
    <property type="component" value="Unassembled WGS sequence"/>
</dbReference>
<dbReference type="EMBL" id="RCYZ01000008">
    <property type="protein sequence ID" value="TPG63005.1"/>
    <property type="molecule type" value="Genomic_DNA"/>
</dbReference>
<evidence type="ECO:0000313" key="2">
    <source>
        <dbReference type="Proteomes" id="UP000317646"/>
    </source>
</evidence>
<dbReference type="NCBIfam" id="TIGR03519">
    <property type="entry name" value="T9SS_PorP_fam"/>
    <property type="match status" value="1"/>
</dbReference>
<comment type="caution">
    <text evidence="1">The sequence shown here is derived from an EMBL/GenBank/DDBJ whole genome shotgun (WGS) entry which is preliminary data.</text>
</comment>
<name>A0A502GMJ3_9BACT</name>
<evidence type="ECO:0000313" key="1">
    <source>
        <dbReference type="EMBL" id="TPG63005.1"/>
    </source>
</evidence>
<dbReference type="AlphaFoldDB" id="A0A502GMJ3"/>
<organism evidence="1 2">
    <name type="scientific">Hymenobacter nivis</name>
    <dbReference type="NCBI Taxonomy" id="1850093"/>
    <lineage>
        <taxon>Bacteria</taxon>
        <taxon>Pseudomonadati</taxon>
        <taxon>Bacteroidota</taxon>
        <taxon>Cytophagia</taxon>
        <taxon>Cytophagales</taxon>
        <taxon>Hymenobacteraceae</taxon>
        <taxon>Hymenobacter</taxon>
    </lineage>
</organism>
<reference evidence="1 2" key="1">
    <citation type="journal article" date="2019" name="Environ. Microbiol.">
        <title>Species interactions and distinct microbial communities in high Arctic permafrost affected cryosols are associated with the CH4 and CO2 gas fluxes.</title>
        <authorList>
            <person name="Altshuler I."/>
            <person name="Hamel J."/>
            <person name="Turney S."/>
            <person name="Magnuson E."/>
            <person name="Levesque R."/>
            <person name="Greer C."/>
            <person name="Whyte L.G."/>
        </authorList>
    </citation>
    <scope>NUCLEOTIDE SEQUENCE [LARGE SCALE GENOMIC DNA]</scope>
    <source>
        <strain evidence="1 2">S9.2P</strain>
    </source>
</reference>
<proteinExistence type="predicted"/>